<evidence type="ECO:0000313" key="3">
    <source>
        <dbReference type="EMBL" id="BBE30985.1"/>
    </source>
</evidence>
<dbReference type="PANTHER" id="PTHR33515:SF1">
    <property type="entry name" value="RIBOSOME-BINDING FACTOR A, CHLOROPLASTIC-RELATED"/>
    <property type="match status" value="1"/>
</dbReference>
<evidence type="ECO:0000256" key="2">
    <source>
        <dbReference type="HAMAP-Rule" id="MF_00003"/>
    </source>
</evidence>
<reference evidence="3 4" key="1">
    <citation type="submission" date="2018-06" db="EMBL/GenBank/DDBJ databases">
        <title>Genome sequencing of Oceanotoga sp. sy52.</title>
        <authorList>
            <person name="Mori K."/>
        </authorList>
    </citation>
    <scope>NUCLEOTIDE SEQUENCE [LARGE SCALE GENOMIC DNA]</scope>
    <source>
        <strain evidence="4">sy52</strain>
    </source>
</reference>
<gene>
    <name evidence="2" type="primary">rbfA</name>
    <name evidence="3" type="ORF">OSSY52_11260</name>
</gene>
<comment type="subunit">
    <text evidence="2">Monomer. Binds 30S ribosomal subunits, but not 50S ribosomal subunits or 70S ribosomes.</text>
</comment>
<dbReference type="InterPro" id="IPR020053">
    <property type="entry name" value="Ribosome-bd_factorA_CS"/>
</dbReference>
<dbReference type="GO" id="GO:0005829">
    <property type="term" value="C:cytosol"/>
    <property type="evidence" value="ECO:0007669"/>
    <property type="project" value="TreeGrafter"/>
</dbReference>
<dbReference type="Gene3D" id="3.30.300.20">
    <property type="match status" value="1"/>
</dbReference>
<dbReference type="GO" id="GO:0030490">
    <property type="term" value="P:maturation of SSU-rRNA"/>
    <property type="evidence" value="ECO:0007669"/>
    <property type="project" value="UniProtKB-UniRule"/>
</dbReference>
<dbReference type="InterPro" id="IPR015946">
    <property type="entry name" value="KH_dom-like_a/b"/>
</dbReference>
<dbReference type="SUPFAM" id="SSF89919">
    <property type="entry name" value="Ribosome-binding factor A, RbfA"/>
    <property type="match status" value="1"/>
</dbReference>
<accession>A0A7G1G4G0</accession>
<dbReference type="EMBL" id="AP018712">
    <property type="protein sequence ID" value="BBE30985.1"/>
    <property type="molecule type" value="Genomic_DNA"/>
</dbReference>
<dbReference type="HAMAP" id="MF_00003">
    <property type="entry name" value="RbfA"/>
    <property type="match status" value="1"/>
</dbReference>
<dbReference type="InterPro" id="IPR000238">
    <property type="entry name" value="RbfA"/>
</dbReference>
<dbReference type="FunCoup" id="A0A7G1G4G0">
    <property type="interactions" value="345"/>
</dbReference>
<dbReference type="AlphaFoldDB" id="A0A7G1G4G0"/>
<dbReference type="InterPro" id="IPR023799">
    <property type="entry name" value="RbfA_dom_sf"/>
</dbReference>
<dbReference type="InParanoid" id="A0A7G1G4G0"/>
<sequence>MSQFRRNMLESQILKLFTQTLSKIRNNEIQGKLISFTSVKLSRDKSFVDISVSALNEDVDEIVKVLNKLKGLFRKDMSQKIKMYKVPEVRFFKDKGLEDSIKIQKLLNEIKVEGDTEE</sequence>
<evidence type="ECO:0000313" key="4">
    <source>
        <dbReference type="Proteomes" id="UP000516361"/>
    </source>
</evidence>
<dbReference type="RefSeq" id="WP_190616039.1">
    <property type="nucleotide sequence ID" value="NZ_AP018712.1"/>
</dbReference>
<name>A0A7G1G4G0_9BACT</name>
<dbReference type="PROSITE" id="PS01319">
    <property type="entry name" value="RBFA"/>
    <property type="match status" value="1"/>
</dbReference>
<dbReference type="KEGG" id="ocy:OSSY52_11260"/>
<dbReference type="PANTHER" id="PTHR33515">
    <property type="entry name" value="RIBOSOME-BINDING FACTOR A, CHLOROPLASTIC-RELATED"/>
    <property type="match status" value="1"/>
</dbReference>
<dbReference type="NCBIfam" id="TIGR00082">
    <property type="entry name" value="rbfA"/>
    <property type="match status" value="1"/>
</dbReference>
<evidence type="ECO:0000256" key="1">
    <source>
        <dbReference type="ARBA" id="ARBA00022517"/>
    </source>
</evidence>
<proteinExistence type="inferred from homology"/>
<keyword evidence="4" id="KW-1185">Reference proteome</keyword>
<protein>
    <recommendedName>
        <fullName evidence="2">Ribosome-binding factor A</fullName>
    </recommendedName>
</protein>
<comment type="similarity">
    <text evidence="2">Belongs to the RbfA family.</text>
</comment>
<dbReference type="Proteomes" id="UP000516361">
    <property type="component" value="Chromosome"/>
</dbReference>
<dbReference type="GO" id="GO:0043024">
    <property type="term" value="F:ribosomal small subunit binding"/>
    <property type="evidence" value="ECO:0007669"/>
    <property type="project" value="TreeGrafter"/>
</dbReference>
<organism evidence="3 4">
    <name type="scientific">Tepiditoga spiralis</name>
    <dbReference type="NCBI Taxonomy" id="2108365"/>
    <lineage>
        <taxon>Bacteria</taxon>
        <taxon>Thermotogati</taxon>
        <taxon>Thermotogota</taxon>
        <taxon>Thermotogae</taxon>
        <taxon>Petrotogales</taxon>
        <taxon>Petrotogaceae</taxon>
        <taxon>Tepiditoga</taxon>
    </lineage>
</organism>
<keyword evidence="1 2" id="KW-0690">Ribosome biogenesis</keyword>
<comment type="function">
    <text evidence="2">One of several proteins that assist in the late maturation steps of the functional core of the 30S ribosomal subunit. Associates with free 30S ribosomal subunits (but not with 30S subunits that are part of 70S ribosomes or polysomes). Required for efficient processing of 16S rRNA. May interact with the 5'-terminal helix region of 16S rRNA.</text>
</comment>
<keyword evidence="2" id="KW-0963">Cytoplasm</keyword>
<dbReference type="Pfam" id="PF02033">
    <property type="entry name" value="RBFA"/>
    <property type="match status" value="1"/>
</dbReference>
<comment type="subcellular location">
    <subcellularLocation>
        <location evidence="2">Cytoplasm</location>
    </subcellularLocation>
</comment>